<evidence type="ECO:0000313" key="2">
    <source>
        <dbReference type="EMBL" id="TBH74283.1"/>
    </source>
</evidence>
<feature type="transmembrane region" description="Helical" evidence="1">
    <location>
        <begin position="42"/>
        <end position="62"/>
    </location>
</feature>
<reference evidence="2 3" key="1">
    <citation type="submission" date="2019-02" db="EMBL/GenBank/DDBJ databases">
        <title>Genome of a new Bacteroidetes strain.</title>
        <authorList>
            <person name="Pitt A."/>
        </authorList>
    </citation>
    <scope>NUCLEOTIDE SEQUENCE [LARGE SCALE GENOMIC DNA]</scope>
    <source>
        <strain evidence="2 3">103A-SOEBACH</strain>
    </source>
</reference>
<keyword evidence="1" id="KW-0812">Transmembrane</keyword>
<comment type="caution">
    <text evidence="2">The sequence shown here is derived from an EMBL/GenBank/DDBJ whole genome shotgun (WGS) entry which is preliminary data.</text>
</comment>
<dbReference type="OrthoDB" id="981249at2"/>
<dbReference type="Proteomes" id="UP000293583">
    <property type="component" value="Unassembled WGS sequence"/>
</dbReference>
<protein>
    <recommendedName>
        <fullName evidence="4">S-adenosyl-methyltransferase</fullName>
    </recommendedName>
</protein>
<dbReference type="RefSeq" id="WP_130894896.1">
    <property type="nucleotide sequence ID" value="NZ_CP049835.1"/>
</dbReference>
<dbReference type="InterPro" id="IPR045755">
    <property type="entry name" value="FtsL-like"/>
</dbReference>
<keyword evidence="1" id="KW-1133">Transmembrane helix</keyword>
<evidence type="ECO:0008006" key="4">
    <source>
        <dbReference type="Google" id="ProtNLM"/>
    </source>
</evidence>
<organism evidence="2 3">
    <name type="scientific">Aquirufa antheringensis</name>
    <dbReference type="NCBI Taxonomy" id="2516559"/>
    <lineage>
        <taxon>Bacteria</taxon>
        <taxon>Pseudomonadati</taxon>
        <taxon>Bacteroidota</taxon>
        <taxon>Cytophagia</taxon>
        <taxon>Cytophagales</taxon>
        <taxon>Flectobacillaceae</taxon>
        <taxon>Aquirufa</taxon>
    </lineage>
</organism>
<sequence length="127" mass="14495">MATPIEPKEAGPKRISSPKKEGIFDSIFNIDNFTGGELPVMWVKRIAFVAFLTLINIYYSMLADGKLHQIQKEKSALEEDRADYTTQKAEYMKVSKQTNLEETLKRYQIGVSTLPPTKIIIQVNKEQ</sequence>
<evidence type="ECO:0000256" key="1">
    <source>
        <dbReference type="SAM" id="Phobius"/>
    </source>
</evidence>
<evidence type="ECO:0000313" key="3">
    <source>
        <dbReference type="Proteomes" id="UP000293583"/>
    </source>
</evidence>
<gene>
    <name evidence="2" type="ORF">EWU20_03870</name>
</gene>
<dbReference type="AlphaFoldDB" id="A0A4Q9BFH7"/>
<keyword evidence="1" id="KW-0472">Membrane</keyword>
<dbReference type="EMBL" id="SEWY01000002">
    <property type="protein sequence ID" value="TBH74283.1"/>
    <property type="molecule type" value="Genomic_DNA"/>
</dbReference>
<name>A0A4Q9BFH7_9BACT</name>
<accession>A0A4Q9BFH7</accession>
<dbReference type="Pfam" id="PF19579">
    <property type="entry name" value="FtsL_2"/>
    <property type="match status" value="1"/>
</dbReference>
<proteinExistence type="predicted"/>
<keyword evidence="3" id="KW-1185">Reference proteome</keyword>